<evidence type="ECO:0000313" key="11">
    <source>
        <dbReference type="Proteomes" id="UP000253094"/>
    </source>
</evidence>
<evidence type="ECO:0000259" key="9">
    <source>
        <dbReference type="Pfam" id="PF00892"/>
    </source>
</evidence>
<name>A0A367FQX8_9ACTN</name>
<feature type="domain" description="EamA" evidence="9">
    <location>
        <begin position="85"/>
        <end position="213"/>
    </location>
</feature>
<dbReference type="GO" id="GO:0005886">
    <property type="term" value="C:plasma membrane"/>
    <property type="evidence" value="ECO:0007669"/>
    <property type="project" value="UniProtKB-SubCell"/>
</dbReference>
<accession>A0A367FQX8</accession>
<keyword evidence="4 8" id="KW-0812">Transmembrane</keyword>
<feature type="transmembrane region" description="Helical" evidence="8">
    <location>
        <begin position="112"/>
        <end position="130"/>
    </location>
</feature>
<feature type="domain" description="EamA" evidence="9">
    <location>
        <begin position="222"/>
        <end position="354"/>
    </location>
</feature>
<comment type="caution">
    <text evidence="10">The sequence shown here is derived from an EMBL/GenBank/DDBJ whole genome shotgun (WGS) entry which is preliminary data.</text>
</comment>
<keyword evidence="6 8" id="KW-0472">Membrane</keyword>
<sequence length="390" mass="41271">MAPANVRAPQPDRLGRGPAPRGSGRRDTVRRLSPPRCPRRAMRPTARVTTPAPYAATRSRKTKGSNRVSTVAGHQTEAWNRRAAELGLVGVAACFGLTFTMIQGAIRDIPPWSFIAFRFLLAAAVLLVPYGRAVRRLPAAGWRAGLVLGILLIGGYAFQTIGLAHTTASNSGFITGLYVVFTPILAWLLLRQAISGRVWGCIVLAAFGLLLLSGFGGAWRPFGDALTLGCSLAFAAHIIVTDRAIRRFPVGPLVAVQLGVCGTAALAVAVATGDLVVPADTGTWWAIAFTAVVASAVAYFVQSYAQQRTSPVRASLLLATEPAFAGLFGFWLADDRLTALGWAGAGIMLLAVLLAEAGSTAGLLPRALRTGRFAASRRRPPEPTPQTRRS</sequence>
<proteinExistence type="inferred from homology"/>
<evidence type="ECO:0000256" key="5">
    <source>
        <dbReference type="ARBA" id="ARBA00022989"/>
    </source>
</evidence>
<reference evidence="10 11" key="1">
    <citation type="submission" date="2018-06" db="EMBL/GenBank/DDBJ databases">
        <title>Sphaerisporangium craniellae sp. nov., isolated from a marine sponge in the South China Sea.</title>
        <authorList>
            <person name="Li L."/>
        </authorList>
    </citation>
    <scope>NUCLEOTIDE SEQUENCE [LARGE SCALE GENOMIC DNA]</scope>
    <source>
        <strain evidence="10 11">CCTCC AA 208026</strain>
    </source>
</reference>
<keyword evidence="11" id="KW-1185">Reference proteome</keyword>
<evidence type="ECO:0000256" key="3">
    <source>
        <dbReference type="ARBA" id="ARBA00022475"/>
    </source>
</evidence>
<feature type="transmembrane region" description="Helical" evidence="8">
    <location>
        <begin position="314"/>
        <end position="333"/>
    </location>
</feature>
<dbReference type="PANTHER" id="PTHR42920">
    <property type="entry name" value="OS03G0707200 PROTEIN-RELATED"/>
    <property type="match status" value="1"/>
</dbReference>
<comment type="subcellular location">
    <subcellularLocation>
        <location evidence="1">Cell membrane</location>
        <topology evidence="1">Multi-pass membrane protein</topology>
    </subcellularLocation>
</comment>
<dbReference type="EMBL" id="QOIL01000003">
    <property type="protein sequence ID" value="RCG32252.1"/>
    <property type="molecule type" value="Genomic_DNA"/>
</dbReference>
<evidence type="ECO:0000256" key="8">
    <source>
        <dbReference type="SAM" id="Phobius"/>
    </source>
</evidence>
<dbReference type="Pfam" id="PF00892">
    <property type="entry name" value="EamA"/>
    <property type="match status" value="2"/>
</dbReference>
<feature type="transmembrane region" description="Helical" evidence="8">
    <location>
        <begin position="142"/>
        <end position="165"/>
    </location>
</feature>
<dbReference type="InterPro" id="IPR051258">
    <property type="entry name" value="Diverse_Substrate_Transporter"/>
</dbReference>
<evidence type="ECO:0000256" key="7">
    <source>
        <dbReference type="SAM" id="MobiDB-lite"/>
    </source>
</evidence>
<feature type="transmembrane region" description="Helical" evidence="8">
    <location>
        <begin position="284"/>
        <end position="302"/>
    </location>
</feature>
<feature type="transmembrane region" description="Helical" evidence="8">
    <location>
        <begin position="253"/>
        <end position="272"/>
    </location>
</feature>
<evidence type="ECO:0000313" key="10">
    <source>
        <dbReference type="EMBL" id="RCG32252.1"/>
    </source>
</evidence>
<feature type="transmembrane region" description="Helical" evidence="8">
    <location>
        <begin position="339"/>
        <end position="364"/>
    </location>
</feature>
<feature type="transmembrane region" description="Helical" evidence="8">
    <location>
        <begin position="86"/>
        <end position="106"/>
    </location>
</feature>
<evidence type="ECO:0000256" key="4">
    <source>
        <dbReference type="ARBA" id="ARBA00022692"/>
    </source>
</evidence>
<keyword evidence="3" id="KW-1003">Cell membrane</keyword>
<gene>
    <name evidence="10" type="ORF">DQ384_07060</name>
</gene>
<protein>
    <submittedName>
        <fullName evidence="10">DMT family transporter</fullName>
    </submittedName>
</protein>
<keyword evidence="5 8" id="KW-1133">Transmembrane helix</keyword>
<dbReference type="Proteomes" id="UP000253094">
    <property type="component" value="Unassembled WGS sequence"/>
</dbReference>
<evidence type="ECO:0000256" key="6">
    <source>
        <dbReference type="ARBA" id="ARBA00023136"/>
    </source>
</evidence>
<dbReference type="SUPFAM" id="SSF103481">
    <property type="entry name" value="Multidrug resistance efflux transporter EmrE"/>
    <property type="match status" value="2"/>
</dbReference>
<evidence type="ECO:0000256" key="1">
    <source>
        <dbReference type="ARBA" id="ARBA00004651"/>
    </source>
</evidence>
<dbReference type="PANTHER" id="PTHR42920:SF5">
    <property type="entry name" value="EAMA DOMAIN-CONTAINING PROTEIN"/>
    <property type="match status" value="1"/>
</dbReference>
<feature type="region of interest" description="Disordered" evidence="7">
    <location>
        <begin position="1"/>
        <end position="67"/>
    </location>
</feature>
<feature type="transmembrane region" description="Helical" evidence="8">
    <location>
        <begin position="225"/>
        <end position="241"/>
    </location>
</feature>
<dbReference type="OrthoDB" id="3182968at2"/>
<dbReference type="AlphaFoldDB" id="A0A367FQX8"/>
<dbReference type="InterPro" id="IPR037185">
    <property type="entry name" value="EmrE-like"/>
</dbReference>
<evidence type="ECO:0000256" key="2">
    <source>
        <dbReference type="ARBA" id="ARBA00007362"/>
    </source>
</evidence>
<organism evidence="10 11">
    <name type="scientific">Sphaerisporangium album</name>
    <dbReference type="NCBI Taxonomy" id="509200"/>
    <lineage>
        <taxon>Bacteria</taxon>
        <taxon>Bacillati</taxon>
        <taxon>Actinomycetota</taxon>
        <taxon>Actinomycetes</taxon>
        <taxon>Streptosporangiales</taxon>
        <taxon>Streptosporangiaceae</taxon>
        <taxon>Sphaerisporangium</taxon>
    </lineage>
</organism>
<dbReference type="InterPro" id="IPR000620">
    <property type="entry name" value="EamA_dom"/>
</dbReference>
<feature type="transmembrane region" description="Helical" evidence="8">
    <location>
        <begin position="197"/>
        <end position="219"/>
    </location>
</feature>
<feature type="transmembrane region" description="Helical" evidence="8">
    <location>
        <begin position="171"/>
        <end position="190"/>
    </location>
</feature>
<comment type="similarity">
    <text evidence="2">Belongs to the EamA transporter family.</text>
</comment>